<dbReference type="Gene3D" id="2.60.120.200">
    <property type="match status" value="1"/>
</dbReference>
<dbReference type="Pfam" id="PF04616">
    <property type="entry name" value="Glyco_hydro_43"/>
    <property type="match status" value="1"/>
</dbReference>
<reference evidence="6" key="1">
    <citation type="submission" date="2020-04" db="EMBL/GenBank/DDBJ databases">
        <title>Analysis of mating type loci in Filobasidium floriforme.</title>
        <authorList>
            <person name="Nowrousian M."/>
        </authorList>
    </citation>
    <scope>NUCLEOTIDE SEQUENCE</scope>
    <source>
        <strain evidence="6">CBS 6242</strain>
    </source>
</reference>
<dbReference type="InterPro" id="IPR013320">
    <property type="entry name" value="ConA-like_dom_sf"/>
</dbReference>
<dbReference type="PANTHER" id="PTHR42812:SF16">
    <property type="entry name" value="HYDROLASE, PUTATIVE (AFU_ORTHOLOGUE AFUA_7G06110)-RELATED"/>
    <property type="match status" value="1"/>
</dbReference>
<keyword evidence="7" id="KW-1185">Reference proteome</keyword>
<evidence type="ECO:0000259" key="5">
    <source>
        <dbReference type="Pfam" id="PF17851"/>
    </source>
</evidence>
<accession>A0A8K0JIT4</accession>
<dbReference type="InterPro" id="IPR051795">
    <property type="entry name" value="Glycosyl_Hydrlase_43"/>
</dbReference>
<organism evidence="6 7">
    <name type="scientific">Filobasidium floriforme</name>
    <dbReference type="NCBI Taxonomy" id="5210"/>
    <lineage>
        <taxon>Eukaryota</taxon>
        <taxon>Fungi</taxon>
        <taxon>Dikarya</taxon>
        <taxon>Basidiomycota</taxon>
        <taxon>Agaricomycotina</taxon>
        <taxon>Tremellomycetes</taxon>
        <taxon>Filobasidiales</taxon>
        <taxon>Filobasidiaceae</taxon>
        <taxon>Filobasidium</taxon>
    </lineage>
</organism>
<proteinExistence type="inferred from homology"/>
<evidence type="ECO:0000256" key="1">
    <source>
        <dbReference type="ARBA" id="ARBA00009865"/>
    </source>
</evidence>
<dbReference type="Proteomes" id="UP000812966">
    <property type="component" value="Unassembled WGS sequence"/>
</dbReference>
<keyword evidence="2 4" id="KW-0378">Hydrolase</keyword>
<evidence type="ECO:0000313" key="7">
    <source>
        <dbReference type="Proteomes" id="UP000812966"/>
    </source>
</evidence>
<comment type="similarity">
    <text evidence="1 4">Belongs to the glycosyl hydrolase 43 family.</text>
</comment>
<comment type="caution">
    <text evidence="6">The sequence shown here is derived from an EMBL/GenBank/DDBJ whole genome shotgun (WGS) entry which is preliminary data.</text>
</comment>
<evidence type="ECO:0000256" key="4">
    <source>
        <dbReference type="RuleBase" id="RU361187"/>
    </source>
</evidence>
<dbReference type="InterPro" id="IPR006710">
    <property type="entry name" value="Glyco_hydro_43"/>
</dbReference>
<evidence type="ECO:0000256" key="3">
    <source>
        <dbReference type="ARBA" id="ARBA00023295"/>
    </source>
</evidence>
<dbReference type="PANTHER" id="PTHR42812">
    <property type="entry name" value="BETA-XYLOSIDASE"/>
    <property type="match status" value="1"/>
</dbReference>
<dbReference type="AlphaFoldDB" id="A0A8K0JIT4"/>
<dbReference type="Pfam" id="PF17851">
    <property type="entry name" value="GH43_C2"/>
    <property type="match status" value="1"/>
</dbReference>
<sequence>MHAPKTYRNPILPGMNPDPSITYVPPGSSATSGYYLCTSTFEFFPGLPIYHSLDMVHWTLIGHALNRRSQGVDMRTVEASGGLWAPTLRYNVKRGRWYVACTCFYKIGDKPYMVEPTGFYVSTDDIHDDSKWSDAVYFEELGFDQDILFDDDDRTYLTCTRFHMTYEPEFSMKIVSYSNEFDLSTGRSLSPPRLTMDSVLGTAEGCHIIKRDGWYYLFTAEGGTQDGHQEWVYRSDKPLGPWVAPPVHINPIVFNGNHPHIQNTGHLDMVEGENGQWWAVFLGVRPQFRADQLVNPILMRSALGRESFMAPVEWVDGWPVVNGQRPIELVGEANVGSVSYVPAADWVDEFKTTTLQLGWYTIRTPLRPFHSLTSRPGYLSIRGSAYSIDYQESPSALLRKQPDFEGEWSTEMDFLPDVEGTAAGLVVWLDKDAHITLSVRGTGKASEGVRELVFKAPSADRSFKETTFELDSEAGPLVLGVKARKDAYQLWYKRADEREAGPTVVGSVKTSLFQPLFTGVHIGVYAQGVAGSPCLEPAYFRYAKWEVAAGAET</sequence>
<dbReference type="GO" id="GO:0005975">
    <property type="term" value="P:carbohydrate metabolic process"/>
    <property type="evidence" value="ECO:0007669"/>
    <property type="project" value="InterPro"/>
</dbReference>
<keyword evidence="3 4" id="KW-0326">Glycosidase</keyword>
<dbReference type="SUPFAM" id="SSF49899">
    <property type="entry name" value="Concanavalin A-like lectins/glucanases"/>
    <property type="match status" value="1"/>
</dbReference>
<dbReference type="CDD" id="cd18617">
    <property type="entry name" value="GH43_XynB-like"/>
    <property type="match status" value="1"/>
</dbReference>
<dbReference type="InterPro" id="IPR023296">
    <property type="entry name" value="Glyco_hydro_beta-prop_sf"/>
</dbReference>
<evidence type="ECO:0000256" key="2">
    <source>
        <dbReference type="ARBA" id="ARBA00022801"/>
    </source>
</evidence>
<dbReference type="GO" id="GO:0004553">
    <property type="term" value="F:hydrolase activity, hydrolyzing O-glycosyl compounds"/>
    <property type="evidence" value="ECO:0007669"/>
    <property type="project" value="InterPro"/>
</dbReference>
<evidence type="ECO:0000313" key="6">
    <source>
        <dbReference type="EMBL" id="KAG7531338.1"/>
    </source>
</evidence>
<dbReference type="Gene3D" id="2.115.10.20">
    <property type="entry name" value="Glycosyl hydrolase domain, family 43"/>
    <property type="match status" value="1"/>
</dbReference>
<feature type="domain" description="Beta-xylosidase C-terminal Concanavalin A-like" evidence="5">
    <location>
        <begin position="348"/>
        <end position="545"/>
    </location>
</feature>
<name>A0A8K0JIT4_9TREE</name>
<dbReference type="SUPFAM" id="SSF75005">
    <property type="entry name" value="Arabinanase/levansucrase/invertase"/>
    <property type="match status" value="1"/>
</dbReference>
<dbReference type="InterPro" id="IPR041542">
    <property type="entry name" value="GH43_C2"/>
</dbReference>
<protein>
    <recommendedName>
        <fullName evidence="5">Beta-xylosidase C-terminal Concanavalin A-like domain-containing protein</fullName>
    </recommendedName>
</protein>
<gene>
    <name evidence="6" type="ORF">FFLO_04399</name>
</gene>
<dbReference type="EMBL" id="JABELV010000093">
    <property type="protein sequence ID" value="KAG7531338.1"/>
    <property type="molecule type" value="Genomic_DNA"/>
</dbReference>